<dbReference type="Gene3D" id="3.40.630.10">
    <property type="entry name" value="Zn peptidases"/>
    <property type="match status" value="1"/>
</dbReference>
<feature type="signal peptide" evidence="1">
    <location>
        <begin position="1"/>
        <end position="21"/>
    </location>
</feature>
<gene>
    <name evidence="3" type="ORF">LL253_12115</name>
</gene>
<dbReference type="InterPro" id="IPR045175">
    <property type="entry name" value="M28_fam"/>
</dbReference>
<dbReference type="PANTHER" id="PTHR12147">
    <property type="entry name" value="METALLOPEPTIDASE M28 FAMILY MEMBER"/>
    <property type="match status" value="1"/>
</dbReference>
<dbReference type="Pfam" id="PF04389">
    <property type="entry name" value="Peptidase_M28"/>
    <property type="match status" value="1"/>
</dbReference>
<keyword evidence="1" id="KW-0732">Signal</keyword>
<dbReference type="InterPro" id="IPR007484">
    <property type="entry name" value="Peptidase_M28"/>
</dbReference>
<dbReference type="RefSeq" id="WP_228227393.1">
    <property type="nucleotide sequence ID" value="NZ_JAJGNP010000009.1"/>
</dbReference>
<comment type="caution">
    <text evidence="3">The sequence shown here is derived from an EMBL/GenBank/DDBJ whole genome shotgun (WGS) entry which is preliminary data.</text>
</comment>
<reference evidence="3 4" key="1">
    <citation type="submission" date="2021-10" db="EMBL/GenBank/DDBJ databases">
        <title>The diversity and Nitrogen Metabolism of Culturable Nitrate-Utilizing Bacteria Within the Oxygen Minimum Zone of the Changjiang (Yangtze River)Estuary.</title>
        <authorList>
            <person name="Zhang D."/>
            <person name="Zheng J."/>
            <person name="Liu S."/>
            <person name="He W."/>
        </authorList>
    </citation>
    <scope>NUCLEOTIDE SEQUENCE [LARGE SCALE GENOMIC DNA]</scope>
    <source>
        <strain evidence="3 4">FXH275-2</strain>
    </source>
</reference>
<proteinExistence type="predicted"/>
<protein>
    <submittedName>
        <fullName evidence="3">M28 family metallopeptidase</fullName>
    </submittedName>
</protein>
<feature type="domain" description="Peptidase M28" evidence="2">
    <location>
        <begin position="305"/>
        <end position="523"/>
    </location>
</feature>
<evidence type="ECO:0000259" key="2">
    <source>
        <dbReference type="Pfam" id="PF04389"/>
    </source>
</evidence>
<keyword evidence="4" id="KW-1185">Reference proteome</keyword>
<accession>A0ABS8H8P3</accession>
<dbReference type="EMBL" id="JAJGNP010000009">
    <property type="protein sequence ID" value="MCC4233433.1"/>
    <property type="molecule type" value="Genomic_DNA"/>
</dbReference>
<feature type="chain" id="PRO_5046387212" evidence="1">
    <location>
        <begin position="22"/>
        <end position="558"/>
    </location>
</feature>
<evidence type="ECO:0000313" key="4">
    <source>
        <dbReference type="Proteomes" id="UP001198830"/>
    </source>
</evidence>
<dbReference type="PANTHER" id="PTHR12147:SF26">
    <property type="entry name" value="PEPTIDASE M28 DOMAIN-CONTAINING PROTEIN"/>
    <property type="match status" value="1"/>
</dbReference>
<dbReference type="SUPFAM" id="SSF52025">
    <property type="entry name" value="PA domain"/>
    <property type="match status" value="1"/>
</dbReference>
<evidence type="ECO:0000256" key="1">
    <source>
        <dbReference type="SAM" id="SignalP"/>
    </source>
</evidence>
<dbReference type="SUPFAM" id="SSF53187">
    <property type="entry name" value="Zn-dependent exopeptidases"/>
    <property type="match status" value="1"/>
</dbReference>
<sequence length="558" mass="59573">MKRLSLSAAALALILPATLPAQSPDRPATTDPVFTPAAMRAHVEFLADDLLKGRDTGSEGHEIAARYVASQFDGLGLKPAGDADGQGRSWLQRITFQKTERTQTPATLTVSGPAGDQRFTHAGDVLIGMNAAEPRLDVRAPLVFVGYGLENQRLGLNDYAGLDVTGKIVVTLRGYPKGLPSEEGAHLSATKAMVAEKHGAIGMLSLGTLQSIKARPWARMVQFADEPDFTWVSPDGKPFDQAPGIRAGAALNDPAAQAVFAGAPQTIAAIRKLADRKGGQPKGFALKTSVRIQSDSTSQRVTSPNVVAILPGSDPVLKDDYVVLSAHLDHIGVSPEKPGDPADKDRINNGALDNGAGVATMLEVARAMAMSPRKPRRSIIFLASTGEEKGLLGADYFARHPSVPIRQIVGNVDLDMPLLLYPFTDVIAFGADHSTLGPIVAQAVKPMGVNLSPDPMPQESIFVRSDHYMFVKQGVPAVFLATGFANGGEKAWGDFLSGAYHHPGDDMTQKIDWQAGARFAQANYRITRAMADADTPPRWFKNDFFGDIFAPQASKATK</sequence>
<dbReference type="Proteomes" id="UP001198830">
    <property type="component" value="Unassembled WGS sequence"/>
</dbReference>
<evidence type="ECO:0000313" key="3">
    <source>
        <dbReference type="EMBL" id="MCC4233433.1"/>
    </source>
</evidence>
<dbReference type="CDD" id="cd04820">
    <property type="entry name" value="PA_M28_1_1"/>
    <property type="match status" value="1"/>
</dbReference>
<dbReference type="InterPro" id="IPR046450">
    <property type="entry name" value="PA_dom_sf"/>
</dbReference>
<organism evidence="3 4">
    <name type="scientific">Sphingobium soli</name>
    <dbReference type="NCBI Taxonomy" id="1591116"/>
    <lineage>
        <taxon>Bacteria</taxon>
        <taxon>Pseudomonadati</taxon>
        <taxon>Pseudomonadota</taxon>
        <taxon>Alphaproteobacteria</taxon>
        <taxon>Sphingomonadales</taxon>
        <taxon>Sphingomonadaceae</taxon>
        <taxon>Sphingobium</taxon>
    </lineage>
</organism>
<dbReference type="Gene3D" id="3.50.30.30">
    <property type="match status" value="1"/>
</dbReference>
<name>A0ABS8H8P3_9SPHN</name>